<feature type="signal peptide" evidence="1">
    <location>
        <begin position="1"/>
        <end position="20"/>
    </location>
</feature>
<organism evidence="2 3">
    <name type="scientific">Phenylobacterium deserti</name>
    <dbReference type="NCBI Taxonomy" id="1914756"/>
    <lineage>
        <taxon>Bacteria</taxon>
        <taxon>Pseudomonadati</taxon>
        <taxon>Pseudomonadota</taxon>
        <taxon>Alphaproteobacteria</taxon>
        <taxon>Caulobacterales</taxon>
        <taxon>Caulobacteraceae</taxon>
        <taxon>Phenylobacterium</taxon>
    </lineage>
</organism>
<evidence type="ECO:0000256" key="1">
    <source>
        <dbReference type="SAM" id="SignalP"/>
    </source>
</evidence>
<keyword evidence="1" id="KW-0732">Signal</keyword>
<name>A0A328APR7_9CAUL</name>
<feature type="chain" id="PRO_5016434702" description="DUF3617 domain-containing protein" evidence="1">
    <location>
        <begin position="21"/>
        <end position="141"/>
    </location>
</feature>
<dbReference type="Pfam" id="PF20101">
    <property type="entry name" value="DUF6491"/>
    <property type="match status" value="1"/>
</dbReference>
<dbReference type="EMBL" id="QFYR01000001">
    <property type="protein sequence ID" value="RAK57012.1"/>
    <property type="molecule type" value="Genomic_DNA"/>
</dbReference>
<dbReference type="RefSeq" id="WP_111513464.1">
    <property type="nucleotide sequence ID" value="NZ_QFYR01000001.1"/>
</dbReference>
<accession>A0A328APR7</accession>
<evidence type="ECO:0000313" key="2">
    <source>
        <dbReference type="EMBL" id="RAK57012.1"/>
    </source>
</evidence>
<keyword evidence="3" id="KW-1185">Reference proteome</keyword>
<reference evidence="3" key="1">
    <citation type="submission" date="2018-05" db="EMBL/GenBank/DDBJ databases">
        <authorList>
            <person name="Li X."/>
        </authorList>
    </citation>
    <scope>NUCLEOTIDE SEQUENCE [LARGE SCALE GENOMIC DNA]</scope>
    <source>
        <strain evidence="3">YIM 73061</strain>
    </source>
</reference>
<proteinExistence type="predicted"/>
<dbReference type="InterPro" id="IPR045500">
    <property type="entry name" value="DUF6491"/>
</dbReference>
<dbReference type="AlphaFoldDB" id="A0A328APR7"/>
<sequence>MKTLVLSAAIAMMASAPSFAASPQVFDWGAHARAYLSPGPSPQASKQCFNGKFIQGANRSGANTIYVQPQHGGIFAMQLEGSCEALNSAEKLTIRSAGGDVVCVDRLADVVAHTPAGAKRCRATGVRRLTSPEIASLSTAR</sequence>
<evidence type="ECO:0000313" key="3">
    <source>
        <dbReference type="Proteomes" id="UP000249725"/>
    </source>
</evidence>
<protein>
    <recommendedName>
        <fullName evidence="4">DUF3617 domain-containing protein</fullName>
    </recommendedName>
</protein>
<gene>
    <name evidence="2" type="ORF">DJ018_03360</name>
</gene>
<comment type="caution">
    <text evidence="2">The sequence shown here is derived from an EMBL/GenBank/DDBJ whole genome shotgun (WGS) entry which is preliminary data.</text>
</comment>
<evidence type="ECO:0008006" key="4">
    <source>
        <dbReference type="Google" id="ProtNLM"/>
    </source>
</evidence>
<dbReference type="OrthoDB" id="7190449at2"/>
<dbReference type="Proteomes" id="UP000249725">
    <property type="component" value="Unassembled WGS sequence"/>
</dbReference>